<name>W0A718_9SPHN</name>
<dbReference type="HOGENOM" id="CLU_3296688_0_0_5"/>
<proteinExistence type="predicted"/>
<sequence length="40" mass="4661">MVDVKMENLQRKLRRDMFAAYLSAMQKISFQVPTLCSGPR</sequence>
<dbReference type="EMBL" id="CP006644">
    <property type="protein sequence ID" value="AHE53729.1"/>
    <property type="molecule type" value="Genomic_DNA"/>
</dbReference>
<protein>
    <submittedName>
        <fullName evidence="1">Uncharacterized protein</fullName>
    </submittedName>
</protein>
<reference evidence="1 2" key="1">
    <citation type="submission" date="2013-07" db="EMBL/GenBank/DDBJ databases">
        <title>Completed genome of Sphingomonas sanxanigenens NX02.</title>
        <authorList>
            <person name="Ma T."/>
            <person name="Huang H."/>
            <person name="Wu M."/>
            <person name="Li X."/>
            <person name="Li G."/>
        </authorList>
    </citation>
    <scope>NUCLEOTIDE SEQUENCE [LARGE SCALE GENOMIC DNA]</scope>
    <source>
        <strain evidence="1 2">NX02</strain>
    </source>
</reference>
<organism evidence="1 2">
    <name type="scientific">Sphingomonas sanxanigenens DSM 19645 = NX02</name>
    <dbReference type="NCBI Taxonomy" id="1123269"/>
    <lineage>
        <taxon>Bacteria</taxon>
        <taxon>Pseudomonadati</taxon>
        <taxon>Pseudomonadota</taxon>
        <taxon>Alphaproteobacteria</taxon>
        <taxon>Sphingomonadales</taxon>
        <taxon>Sphingomonadaceae</taxon>
        <taxon>Sphingomonas</taxon>
    </lineage>
</organism>
<evidence type="ECO:0000313" key="1">
    <source>
        <dbReference type="EMBL" id="AHE53729.1"/>
    </source>
</evidence>
<dbReference type="Proteomes" id="UP000018851">
    <property type="component" value="Chromosome"/>
</dbReference>
<dbReference type="AlphaFoldDB" id="W0A718"/>
<keyword evidence="2" id="KW-1185">Reference proteome</keyword>
<evidence type="ECO:0000313" key="2">
    <source>
        <dbReference type="Proteomes" id="UP000018851"/>
    </source>
</evidence>
<gene>
    <name evidence="1" type="ORF">NX02_10045</name>
</gene>
<accession>W0A718</accession>
<dbReference type="STRING" id="1123269.NX02_10045"/>
<dbReference type="KEGG" id="ssan:NX02_10045"/>